<dbReference type="Pfam" id="PF00092">
    <property type="entry name" value="VWA"/>
    <property type="match status" value="1"/>
</dbReference>
<dbReference type="SUPFAM" id="SSF53300">
    <property type="entry name" value="vWA-like"/>
    <property type="match status" value="1"/>
</dbReference>
<protein>
    <submittedName>
        <fullName evidence="3">VWA domain-containing protein</fullName>
    </submittedName>
</protein>
<sequence>MNMNYKEMIDYVEDNDIENKLYISAKYLLGNKDFSLSVKGLSSYIDGNKIVIGLPYGLIEVSNGRELYILLMAFMGHEVQYLLSSSKREIEKTQKEIVSYMREKKISGEIAENVSYSIINSIEDARVENILVNNKKGFSKYIKYARYKYYTSYRLENDELYDFLNSLYIYSTAGLLPIGFEEIYSNTRLEYEFYKVKEWVDNGIYMKTCKGSMKSAKKTGIEITDYIKEIVGEDEDFNENKAMQKKTSSGDLEEEFNTDNNSSKIDNILDNEPNMENMKENFEKISEELQEKEDEQGINKDIEQNKIIANRDEEIENYYLGKGAAPNSTIEIEKINNKEDQVIKKVKLPLDIKKKAKKFNREIIEIMEERKKSLRRNQRHGMIDTNNLYRFDIFDDIDIFIKNAKTNELDTVFYFLIDGSGSMSENNKWKYAVETMAVLEEALRNIVKMKVVVFNTSWKNTRHIVIKDFDDNIKNVNLIYNNYINQYITAGGANKDGANIRIATKELEKRNEKQKILFILSDGMPSAYQYNGQFAIDDVKSGVKEARDKGIEIISIMFGSKEFRKEYYSVYKEMYEKNIISTEPSKIFSRVIRVLKDIFENSY</sequence>
<feature type="domain" description="VWFA" evidence="2">
    <location>
        <begin position="412"/>
        <end position="598"/>
    </location>
</feature>
<comment type="caution">
    <text evidence="3">The sequence shown here is derived from an EMBL/GenBank/DDBJ whole genome shotgun (WGS) entry which is preliminary data.</text>
</comment>
<dbReference type="Gene3D" id="3.40.50.410">
    <property type="entry name" value="von Willebrand factor, type A domain"/>
    <property type="match status" value="1"/>
</dbReference>
<organism evidence="3 4">
    <name type="scientific">Anaerosalibacter massiliensis</name>
    <dbReference type="NCBI Taxonomy" id="1347392"/>
    <lineage>
        <taxon>Bacteria</taxon>
        <taxon>Bacillati</taxon>
        <taxon>Bacillota</taxon>
        <taxon>Tissierellia</taxon>
        <taxon>Tissierellales</taxon>
        <taxon>Sporanaerobacteraceae</taxon>
        <taxon>Anaerosalibacter</taxon>
    </lineage>
</organism>
<dbReference type="PANTHER" id="PTHR41248:SF1">
    <property type="entry name" value="NORD PROTEIN"/>
    <property type="match status" value="1"/>
</dbReference>
<dbReference type="AlphaFoldDB" id="A0A9X2S4K4"/>
<evidence type="ECO:0000313" key="4">
    <source>
        <dbReference type="Proteomes" id="UP001142078"/>
    </source>
</evidence>
<evidence type="ECO:0000256" key="1">
    <source>
        <dbReference type="SAM" id="MobiDB-lite"/>
    </source>
</evidence>
<accession>A0A9X2S4K4</accession>
<evidence type="ECO:0000313" key="3">
    <source>
        <dbReference type="EMBL" id="MCR2043573.1"/>
    </source>
</evidence>
<proteinExistence type="predicted"/>
<dbReference type="PROSITE" id="PS50234">
    <property type="entry name" value="VWFA"/>
    <property type="match status" value="1"/>
</dbReference>
<dbReference type="InterPro" id="IPR036465">
    <property type="entry name" value="vWFA_dom_sf"/>
</dbReference>
<dbReference type="EMBL" id="JANJZL010000003">
    <property type="protein sequence ID" value="MCR2043573.1"/>
    <property type="molecule type" value="Genomic_DNA"/>
</dbReference>
<dbReference type="Proteomes" id="UP001142078">
    <property type="component" value="Unassembled WGS sequence"/>
</dbReference>
<reference evidence="3" key="1">
    <citation type="submission" date="2022-07" db="EMBL/GenBank/DDBJ databases">
        <title>Enhanced cultured diversity of the mouse gut microbiota enables custom-made synthetic communities.</title>
        <authorList>
            <person name="Afrizal A."/>
        </authorList>
    </citation>
    <scope>NUCLEOTIDE SEQUENCE</scope>
    <source>
        <strain evidence="3">DSM 29482</strain>
    </source>
</reference>
<dbReference type="SMART" id="SM00327">
    <property type="entry name" value="VWA"/>
    <property type="match status" value="1"/>
</dbReference>
<gene>
    <name evidence="3" type="ORF">NSA23_05510</name>
</gene>
<dbReference type="InterPro" id="IPR051928">
    <property type="entry name" value="NorD/CobT"/>
</dbReference>
<evidence type="ECO:0000259" key="2">
    <source>
        <dbReference type="PROSITE" id="PS50234"/>
    </source>
</evidence>
<feature type="region of interest" description="Disordered" evidence="1">
    <location>
        <begin position="239"/>
        <end position="271"/>
    </location>
</feature>
<dbReference type="InterPro" id="IPR002035">
    <property type="entry name" value="VWF_A"/>
</dbReference>
<dbReference type="RefSeq" id="WP_042678808.1">
    <property type="nucleotide sequence ID" value="NZ_CABKTM010000008.1"/>
</dbReference>
<name>A0A9X2S4K4_9FIRM</name>
<dbReference type="OrthoDB" id="2370292at2"/>
<dbReference type="PANTHER" id="PTHR41248">
    <property type="entry name" value="NORD PROTEIN"/>
    <property type="match status" value="1"/>
</dbReference>
<keyword evidence="4" id="KW-1185">Reference proteome</keyword>